<name>A0ABR7M2W6_9ACTN</name>
<protein>
    <submittedName>
        <fullName evidence="1">Uncharacterized protein</fullName>
    </submittedName>
</protein>
<dbReference type="EMBL" id="JABVEC010000065">
    <property type="protein sequence ID" value="MBC6471273.1"/>
    <property type="molecule type" value="Genomic_DNA"/>
</dbReference>
<keyword evidence="2" id="KW-1185">Reference proteome</keyword>
<gene>
    <name evidence="1" type="ORF">HKK74_38190</name>
</gene>
<evidence type="ECO:0000313" key="1">
    <source>
        <dbReference type="EMBL" id="MBC6471273.1"/>
    </source>
</evidence>
<proteinExistence type="predicted"/>
<evidence type="ECO:0000313" key="2">
    <source>
        <dbReference type="Proteomes" id="UP000805614"/>
    </source>
</evidence>
<reference evidence="1 2" key="1">
    <citation type="submission" date="2020-06" db="EMBL/GenBank/DDBJ databases">
        <title>Actinomadura xiongansis sp. nov., isolated from soil of Baiyangdian.</title>
        <authorList>
            <person name="Zhang X."/>
        </authorList>
    </citation>
    <scope>NUCLEOTIDE SEQUENCE [LARGE SCALE GENOMIC DNA]</scope>
    <source>
        <strain evidence="1 2">HBUM206468</strain>
    </source>
</reference>
<dbReference type="RefSeq" id="WP_187248313.1">
    <property type="nucleotide sequence ID" value="NZ_BAAAOK010000029.1"/>
</dbReference>
<sequence length="195" mass="21510">MSTVPIFGSESVMVYCGALRLKRMLPVLEVAATPFLEEIEEIIDARGEGRASNIDGCIDSISSWMDRIGIVQDIDAPEWFQDGAAEIALASAGVGDVESRARLIQHATGNFWNACDDIVHRIDGYRSPEFTGLKTTLRGVEDIWQSVDLKVIRELRDSREAFRRQVASIGRRSAQRSAIAGVIARCAGWEPRTST</sequence>
<organism evidence="1 2">
    <name type="scientific">Actinomadura alba</name>
    <dbReference type="NCBI Taxonomy" id="406431"/>
    <lineage>
        <taxon>Bacteria</taxon>
        <taxon>Bacillati</taxon>
        <taxon>Actinomycetota</taxon>
        <taxon>Actinomycetes</taxon>
        <taxon>Streptosporangiales</taxon>
        <taxon>Thermomonosporaceae</taxon>
        <taxon>Actinomadura</taxon>
    </lineage>
</organism>
<dbReference type="Proteomes" id="UP000805614">
    <property type="component" value="Unassembled WGS sequence"/>
</dbReference>
<accession>A0ABR7M2W6</accession>
<comment type="caution">
    <text evidence="1">The sequence shown here is derived from an EMBL/GenBank/DDBJ whole genome shotgun (WGS) entry which is preliminary data.</text>
</comment>